<dbReference type="EMBL" id="GBXM01081246">
    <property type="protein sequence ID" value="JAH27331.1"/>
    <property type="molecule type" value="Transcribed_RNA"/>
</dbReference>
<sequence length="59" mass="6765">MSVLITLKQEVLLVLQVFQKLTVTQMCGPSPSSAFIALLIKYVQKHLCPKKNKKNDRFF</sequence>
<reference evidence="1" key="2">
    <citation type="journal article" date="2015" name="Fish Shellfish Immunol.">
        <title>Early steps in the European eel (Anguilla anguilla)-Vibrio vulnificus interaction in the gills: Role of the RtxA13 toxin.</title>
        <authorList>
            <person name="Callol A."/>
            <person name="Pajuelo D."/>
            <person name="Ebbesson L."/>
            <person name="Teles M."/>
            <person name="MacKenzie S."/>
            <person name="Amaro C."/>
        </authorList>
    </citation>
    <scope>NUCLEOTIDE SEQUENCE</scope>
</reference>
<dbReference type="EMBL" id="GBXM01079631">
    <property type="protein sequence ID" value="JAH28946.1"/>
    <property type="molecule type" value="Transcribed_RNA"/>
</dbReference>
<reference evidence="1" key="1">
    <citation type="submission" date="2014-11" db="EMBL/GenBank/DDBJ databases">
        <authorList>
            <person name="Amaro Gonzalez C."/>
        </authorList>
    </citation>
    <scope>NUCLEOTIDE SEQUENCE</scope>
</reference>
<organism evidence="1">
    <name type="scientific">Anguilla anguilla</name>
    <name type="common">European freshwater eel</name>
    <name type="synonym">Muraena anguilla</name>
    <dbReference type="NCBI Taxonomy" id="7936"/>
    <lineage>
        <taxon>Eukaryota</taxon>
        <taxon>Metazoa</taxon>
        <taxon>Chordata</taxon>
        <taxon>Craniata</taxon>
        <taxon>Vertebrata</taxon>
        <taxon>Euteleostomi</taxon>
        <taxon>Actinopterygii</taxon>
        <taxon>Neopterygii</taxon>
        <taxon>Teleostei</taxon>
        <taxon>Anguilliformes</taxon>
        <taxon>Anguillidae</taxon>
        <taxon>Anguilla</taxon>
    </lineage>
</organism>
<accession>A0A0E9RIG8</accession>
<protein>
    <submittedName>
        <fullName evidence="1">Uncharacterized protein</fullName>
    </submittedName>
</protein>
<evidence type="ECO:0000313" key="1">
    <source>
        <dbReference type="EMBL" id="JAH28946.1"/>
    </source>
</evidence>
<name>A0A0E9RIG8_ANGAN</name>
<proteinExistence type="predicted"/>
<dbReference type="AlphaFoldDB" id="A0A0E9RIG8"/>